<dbReference type="SUPFAM" id="SSF55298">
    <property type="entry name" value="YjgF-like"/>
    <property type="match status" value="1"/>
</dbReference>
<evidence type="ECO:0008006" key="4">
    <source>
        <dbReference type="Google" id="ProtNLM"/>
    </source>
</evidence>
<accession>A0A2I2KSP0</accession>
<dbReference type="Pfam" id="PF01042">
    <property type="entry name" value="Ribonuc_L-PSP"/>
    <property type="match status" value="1"/>
</dbReference>
<dbReference type="GO" id="GO:0005829">
    <property type="term" value="C:cytosol"/>
    <property type="evidence" value="ECO:0007669"/>
    <property type="project" value="TreeGrafter"/>
</dbReference>
<dbReference type="PANTHER" id="PTHR11803">
    <property type="entry name" value="2-IMINOBUTANOATE/2-IMINOPROPANOATE DEAMINASE RIDA"/>
    <property type="match status" value="1"/>
</dbReference>
<dbReference type="GO" id="GO:0019239">
    <property type="term" value="F:deaminase activity"/>
    <property type="evidence" value="ECO:0007669"/>
    <property type="project" value="TreeGrafter"/>
</dbReference>
<dbReference type="Gene3D" id="3.30.1330.40">
    <property type="entry name" value="RutC-like"/>
    <property type="match status" value="1"/>
</dbReference>
<dbReference type="InterPro" id="IPR006175">
    <property type="entry name" value="YjgF/YER057c/UK114"/>
</dbReference>
<proteinExistence type="inferred from homology"/>
<dbReference type="AlphaFoldDB" id="A0A2I2KSP0"/>
<evidence type="ECO:0000256" key="1">
    <source>
        <dbReference type="ARBA" id="ARBA00010552"/>
    </source>
</evidence>
<dbReference type="Proteomes" id="UP000234331">
    <property type="component" value="Unassembled WGS sequence"/>
</dbReference>
<comment type="similarity">
    <text evidence="1">Belongs to the RutC family.</text>
</comment>
<dbReference type="InterPro" id="IPR035959">
    <property type="entry name" value="RutC-like_sf"/>
</dbReference>
<dbReference type="OrthoDB" id="3212792at2"/>
<sequence length="129" mass="13110">MPGTAVAPDGFYRHPSFSAAVLATGPTLYVAGQLPLTPDGQVVAPGDIHGQLDRVWTQIEAIVAAGGGSLADIVRVTAWTTSADCVNAIVTARERRFAGLTPPASALLVVAGLALPGALVEIDAVAVLR</sequence>
<evidence type="ECO:0000313" key="3">
    <source>
        <dbReference type="Proteomes" id="UP000234331"/>
    </source>
</evidence>
<gene>
    <name evidence="2" type="ORF">FRACA_270004</name>
</gene>
<dbReference type="RefSeq" id="WP_101832319.1">
    <property type="nucleotide sequence ID" value="NZ_FZMO01000190.1"/>
</dbReference>
<keyword evidence="3" id="KW-1185">Reference proteome</keyword>
<reference evidence="2 3" key="1">
    <citation type="submission" date="2017-06" db="EMBL/GenBank/DDBJ databases">
        <authorList>
            <person name="Kim H.J."/>
            <person name="Triplett B.A."/>
        </authorList>
    </citation>
    <scope>NUCLEOTIDE SEQUENCE [LARGE SCALE GENOMIC DNA]</scope>
    <source>
        <strain evidence="2">FRACA_ARgP5</strain>
    </source>
</reference>
<organism evidence="2 3">
    <name type="scientific">Frankia canadensis</name>
    <dbReference type="NCBI Taxonomy" id="1836972"/>
    <lineage>
        <taxon>Bacteria</taxon>
        <taxon>Bacillati</taxon>
        <taxon>Actinomycetota</taxon>
        <taxon>Actinomycetes</taxon>
        <taxon>Frankiales</taxon>
        <taxon>Frankiaceae</taxon>
        <taxon>Frankia</taxon>
    </lineage>
</organism>
<dbReference type="EMBL" id="FZMO01000190">
    <property type="protein sequence ID" value="SNQ48687.1"/>
    <property type="molecule type" value="Genomic_DNA"/>
</dbReference>
<protein>
    <recommendedName>
        <fullName evidence="4">Enamine deaminase RidA</fullName>
    </recommendedName>
</protein>
<evidence type="ECO:0000313" key="2">
    <source>
        <dbReference type="EMBL" id="SNQ48687.1"/>
    </source>
</evidence>
<name>A0A2I2KSP0_9ACTN</name>
<dbReference type="CDD" id="cd00448">
    <property type="entry name" value="YjgF_YER057c_UK114_family"/>
    <property type="match status" value="1"/>
</dbReference>
<dbReference type="PANTHER" id="PTHR11803:SF58">
    <property type="entry name" value="PROTEIN HMF1-RELATED"/>
    <property type="match status" value="1"/>
</dbReference>